<dbReference type="GO" id="GO:0043504">
    <property type="term" value="P:mitochondrial DNA repair"/>
    <property type="evidence" value="ECO:0007669"/>
    <property type="project" value="EnsemblFungi"/>
</dbReference>
<comment type="catalytic activity">
    <reaction evidence="15 16">
        <text>ATP + H2O = ADP + phosphate + H(+)</text>
        <dbReference type="Rhea" id="RHEA:13065"/>
        <dbReference type="ChEBI" id="CHEBI:15377"/>
        <dbReference type="ChEBI" id="CHEBI:15378"/>
        <dbReference type="ChEBI" id="CHEBI:30616"/>
        <dbReference type="ChEBI" id="CHEBI:43474"/>
        <dbReference type="ChEBI" id="CHEBI:456216"/>
        <dbReference type="EC" id="5.6.2.3"/>
    </reaction>
</comment>
<evidence type="ECO:0000256" key="17">
    <source>
        <dbReference type="SAM" id="MobiDB-lite"/>
    </source>
</evidence>
<dbReference type="SMART" id="SM00382">
    <property type="entry name" value="AAA"/>
    <property type="match status" value="1"/>
</dbReference>
<evidence type="ECO:0000313" key="19">
    <source>
        <dbReference type="EMBL" id="CCH61518.1"/>
    </source>
</evidence>
<dbReference type="GO" id="GO:0032211">
    <property type="term" value="P:negative regulation of telomere maintenance via telomerase"/>
    <property type="evidence" value="ECO:0007669"/>
    <property type="project" value="UniProtKB-UniRule"/>
</dbReference>
<dbReference type="InterPro" id="IPR027417">
    <property type="entry name" value="P-loop_NTPase"/>
</dbReference>
<dbReference type="Pfam" id="PF05970">
    <property type="entry name" value="PIF1"/>
    <property type="match status" value="1"/>
</dbReference>
<dbReference type="GO" id="GO:0071932">
    <property type="term" value="P:replication fork reversal"/>
    <property type="evidence" value="ECO:0007669"/>
    <property type="project" value="EnsemblFungi"/>
</dbReference>
<dbReference type="GO" id="GO:0005730">
    <property type="term" value="C:nucleolus"/>
    <property type="evidence" value="ECO:0007669"/>
    <property type="project" value="UniProtKB-SubCell"/>
</dbReference>
<keyword evidence="4 16" id="KW-0547">Nucleotide-binding</keyword>
<dbReference type="EC" id="5.6.2.3" evidence="16"/>
<name>I2H566_HENB6</name>
<keyword evidence="6 16" id="KW-0378">Hydrolase</keyword>
<dbReference type="HAMAP" id="MF_03176">
    <property type="entry name" value="PIF1"/>
    <property type="match status" value="1"/>
</dbReference>
<keyword evidence="10 16" id="KW-0496">Mitochondrion</keyword>
<sequence>MLRSLSTALFNRLSHSFEAHKYHRFITKTKFSISAIKKSQTASFTNRIQSHPTTEYFQYTKNMAYSKESKKLLTSSGNIGSSHDNWNDSDYDDMAELMDSPPHNNVQLEIPNIPLPVQNSISSKLTDLPFKNTRQEITEDYAISSFNEVSHDNPPQLIDLSSQETIIQDINIPKLKDSLPNLAASTPIKQSIPNPYTSPDSKLKVSPDRDDFSNQRLTFLTQPQLDTDIKYATKENTVKVKKPILLSVEQENVLKLAENGYNIFYTGSAGTGKSILLREIIKLLQRKYGRENIAVTASTGLAACNIGGITVHSFAGIGLGKGEESKLYQKVRRSRKHKDRWERINALVIDEISMLDGALLDKLDFIARKIRRSHRPFGGIQLIFCGDFFQLPPVAKPNEPEMKFAFDSNIWQTGIDMTIMLKKVFRQQGDNTFIEMLNMLRLGKLDFKMEIEFKKLQRPLPEDDIIPAELYSTRNEVNRANNSRLMRLPGQITTYSSVDSGYLQDKEQREKLLQNFLAPKNLQLKVGAQVMMIKNIDSTLVNGSLGKVIDFIDPNTYMFYEAITQNPNIPASEFEKYKDNPELLKLHFGNDEPENETAVRKKTVKEQFCRLNSNLADQSIDGNIFDFLIDHENDTTQDLANLQRKKDLINELHKNSKNQNKLPLVRFRTSDLSTRTVLVEPEDWSVEDENEKPIVSRVQLPLMLAWSISIHKSQGQTLPKVKVDLNKVFEKGQAYVALSRAVSRQGLQVLNFDKRKIFAHEKVVKFYETLQSSEEVFKKFSASKENEFVSKHNPKQKKLNFAPVQEEFKRPFKRRNTNNAPNGGIEAMLKKIIPSRGKPLGTKIDAPPEDLEIL</sequence>
<keyword evidence="12 16" id="KW-0234">DNA repair</keyword>
<dbReference type="FunFam" id="3.40.50.300:FF:001226">
    <property type="entry name" value="ATP-dependent DNA helicase PIF1"/>
    <property type="match status" value="1"/>
</dbReference>
<keyword evidence="11 16" id="KW-0233">DNA recombination</keyword>
<dbReference type="CDD" id="cd18037">
    <property type="entry name" value="DEXSc_Pif1_like"/>
    <property type="match status" value="1"/>
</dbReference>
<dbReference type="InParanoid" id="I2H566"/>
<keyword evidence="14 16" id="KW-0539">Nucleus</keyword>
<gene>
    <name evidence="19" type="primary">TBLA0E04660</name>
    <name evidence="16" type="synonym">PIF1</name>
    <name evidence="19" type="ORF">TBLA_0E04660</name>
</gene>
<reference evidence="19 20" key="1">
    <citation type="journal article" date="2011" name="Proc. Natl. Acad. Sci. U.S.A.">
        <title>Evolutionary erosion of yeast sex chromosomes by mating-type switching accidents.</title>
        <authorList>
            <person name="Gordon J.L."/>
            <person name="Armisen D."/>
            <person name="Proux-Wera E."/>
            <person name="Oheigeartaigh S.S."/>
            <person name="Byrne K.P."/>
            <person name="Wolfe K.H."/>
        </authorList>
    </citation>
    <scope>NUCLEOTIDE SEQUENCE [LARGE SCALE GENOMIC DNA]</scope>
    <source>
        <strain evidence="20">ATCC 34711 / CBS 6284 / DSM 70876 / NBRC 10599 / NRRL Y-10934 / UCD 77-7</strain>
    </source>
</reference>
<dbReference type="GO" id="GO:0070336">
    <property type="term" value="F:flap-structured DNA binding"/>
    <property type="evidence" value="ECO:0007669"/>
    <property type="project" value="EnsemblFungi"/>
</dbReference>
<dbReference type="GO" id="GO:0005524">
    <property type="term" value="F:ATP binding"/>
    <property type="evidence" value="ECO:0007669"/>
    <property type="project" value="UniProtKB-UniRule"/>
</dbReference>
<dbReference type="GO" id="GO:0017116">
    <property type="term" value="F:single-stranded DNA helicase activity"/>
    <property type="evidence" value="ECO:0007669"/>
    <property type="project" value="EnsemblFungi"/>
</dbReference>
<comment type="cofactor">
    <cofactor evidence="1 16">
        <name>Mg(2+)</name>
        <dbReference type="ChEBI" id="CHEBI:18420"/>
    </cofactor>
</comment>
<dbReference type="Gene3D" id="3.40.50.300">
    <property type="entry name" value="P-loop containing nucleotide triphosphate hydrolases"/>
    <property type="match status" value="1"/>
</dbReference>
<dbReference type="GO" id="GO:0061995">
    <property type="term" value="F:ATP-dependent protein-DNA complex displacement activity"/>
    <property type="evidence" value="ECO:0007669"/>
    <property type="project" value="EnsemblFungi"/>
</dbReference>
<feature type="binding site" evidence="16">
    <location>
        <begin position="267"/>
        <end position="274"/>
    </location>
    <ligand>
        <name>ATP</name>
        <dbReference type="ChEBI" id="CHEBI:30616"/>
    </ligand>
</feature>
<evidence type="ECO:0000256" key="2">
    <source>
        <dbReference type="ARBA" id="ARBA00004443"/>
    </source>
</evidence>
<evidence type="ECO:0000256" key="15">
    <source>
        <dbReference type="ARBA" id="ARBA00048954"/>
    </source>
</evidence>
<dbReference type="GO" id="GO:1903469">
    <property type="term" value="P:removal of RNA primer involved in mitotic DNA replication"/>
    <property type="evidence" value="ECO:0007669"/>
    <property type="project" value="EnsemblFungi"/>
</dbReference>
<feature type="domain" description="AAA+ ATPase" evidence="18">
    <location>
        <begin position="259"/>
        <end position="416"/>
    </location>
</feature>
<dbReference type="KEGG" id="tbl:TBLA_0E04660"/>
<dbReference type="AlphaFoldDB" id="I2H566"/>
<dbReference type="STRING" id="1071380.I2H566"/>
<dbReference type="InterPro" id="IPR010285">
    <property type="entry name" value="DNA_helicase_pif1-like_DEAD"/>
</dbReference>
<dbReference type="Pfam" id="PF21530">
    <property type="entry name" value="Pif1_2B_dom"/>
    <property type="match status" value="1"/>
</dbReference>
<evidence type="ECO:0000256" key="6">
    <source>
        <dbReference type="ARBA" id="ARBA00022801"/>
    </source>
</evidence>
<dbReference type="GO" id="GO:0033553">
    <property type="term" value="C:rDNA heterochromatin"/>
    <property type="evidence" value="ECO:0007669"/>
    <property type="project" value="EnsemblFungi"/>
</dbReference>
<evidence type="ECO:0000256" key="4">
    <source>
        <dbReference type="ARBA" id="ARBA00022741"/>
    </source>
</evidence>
<comment type="subcellular location">
    <subcellularLocation>
        <location evidence="2">Mitochondrion inner membrane</location>
        <topology evidence="2">Peripheral membrane protein</topology>
        <orientation evidence="2">Matrix side</orientation>
    </subcellularLocation>
    <subcellularLocation>
        <location evidence="3">Nucleus</location>
        <location evidence="3">Nucleolus</location>
    </subcellularLocation>
    <subcellularLocation>
        <location evidence="16">Nucleus</location>
    </subcellularLocation>
    <subcellularLocation>
        <location evidence="16">Mitochondrion</location>
    </subcellularLocation>
</comment>
<dbReference type="FunCoup" id="I2H566">
    <property type="interactions" value="847"/>
</dbReference>
<dbReference type="GO" id="GO:0000727">
    <property type="term" value="P:double-strand break repair via break-induced replication"/>
    <property type="evidence" value="ECO:0007669"/>
    <property type="project" value="EnsemblFungi"/>
</dbReference>
<evidence type="ECO:0000256" key="13">
    <source>
        <dbReference type="ARBA" id="ARBA00023235"/>
    </source>
</evidence>
<dbReference type="GO" id="GO:0043596">
    <property type="term" value="C:nuclear replication fork"/>
    <property type="evidence" value="ECO:0007669"/>
    <property type="project" value="EnsemblFungi"/>
</dbReference>
<evidence type="ECO:0000256" key="1">
    <source>
        <dbReference type="ARBA" id="ARBA00001946"/>
    </source>
</evidence>
<comment type="subunit">
    <text evidence="16">Monomer. Interacts with telomerase.</text>
</comment>
<feature type="DNA-binding region" evidence="16">
    <location>
        <begin position="733"/>
        <end position="752"/>
    </location>
</feature>
<keyword evidence="8 16" id="KW-0067">ATP-binding</keyword>
<dbReference type="SUPFAM" id="SSF52540">
    <property type="entry name" value="P-loop containing nucleoside triphosphate hydrolases"/>
    <property type="match status" value="2"/>
</dbReference>
<proteinExistence type="inferred from homology"/>
<dbReference type="GeneID" id="14496591"/>
<feature type="compositionally biased region" description="Polar residues" evidence="17">
    <location>
        <begin position="186"/>
        <end position="200"/>
    </location>
</feature>
<evidence type="ECO:0000256" key="14">
    <source>
        <dbReference type="ARBA" id="ARBA00023242"/>
    </source>
</evidence>
<dbReference type="GO" id="GO:0019237">
    <property type="term" value="F:centromeric DNA binding"/>
    <property type="evidence" value="ECO:0007669"/>
    <property type="project" value="EnsemblFungi"/>
</dbReference>
<dbReference type="GO" id="GO:1902983">
    <property type="term" value="P:DNA strand elongation involved in mitotic DNA replication"/>
    <property type="evidence" value="ECO:0007669"/>
    <property type="project" value="EnsemblFungi"/>
</dbReference>
<dbReference type="GO" id="GO:0051880">
    <property type="term" value="F:G-quadruplex DNA binding"/>
    <property type="evidence" value="ECO:0007669"/>
    <property type="project" value="UniProtKB-UniRule"/>
</dbReference>
<evidence type="ECO:0000256" key="16">
    <source>
        <dbReference type="HAMAP-Rule" id="MF_03176"/>
    </source>
</evidence>
<keyword evidence="9 16" id="KW-0238">DNA-binding</keyword>
<comment type="similarity">
    <text evidence="16">Belongs to the helicase family. PIF1 subfamily.</text>
</comment>
<dbReference type="GO" id="GO:0140445">
    <property type="term" value="C:chromosome, telomeric repeat region"/>
    <property type="evidence" value="ECO:0007669"/>
    <property type="project" value="EnsemblFungi"/>
</dbReference>
<dbReference type="GO" id="GO:0042162">
    <property type="term" value="F:telomeric DNA binding"/>
    <property type="evidence" value="ECO:0007669"/>
    <property type="project" value="EnsemblFungi"/>
</dbReference>
<dbReference type="GO" id="GO:0010521">
    <property type="term" value="F:telomerase inhibitor activity"/>
    <property type="evidence" value="ECO:0007669"/>
    <property type="project" value="UniProtKB-UniRule"/>
</dbReference>
<dbReference type="PANTHER" id="PTHR47642:SF5">
    <property type="entry name" value="ATP-DEPENDENT DNA HELICASE"/>
    <property type="match status" value="1"/>
</dbReference>
<dbReference type="OMA" id="FAFESKA"/>
<dbReference type="GO" id="GO:1990814">
    <property type="term" value="F:DNA/DNA annealing activity"/>
    <property type="evidence" value="ECO:0007669"/>
    <property type="project" value="EnsemblFungi"/>
</dbReference>
<feature type="region of interest" description="Disordered" evidence="17">
    <location>
        <begin position="186"/>
        <end position="208"/>
    </location>
</feature>
<dbReference type="GO" id="GO:0016887">
    <property type="term" value="F:ATP hydrolysis activity"/>
    <property type="evidence" value="ECO:0007669"/>
    <property type="project" value="EnsemblFungi"/>
</dbReference>
<evidence type="ECO:0000256" key="10">
    <source>
        <dbReference type="ARBA" id="ARBA00023128"/>
    </source>
</evidence>
<keyword evidence="20" id="KW-1185">Reference proteome</keyword>
<keyword evidence="13 16" id="KW-0413">Isomerase</keyword>
<evidence type="ECO:0000256" key="3">
    <source>
        <dbReference type="ARBA" id="ARBA00004604"/>
    </source>
</evidence>
<dbReference type="GO" id="GO:0019985">
    <property type="term" value="P:translesion synthesis"/>
    <property type="evidence" value="ECO:0007669"/>
    <property type="project" value="EnsemblFungi"/>
</dbReference>
<dbReference type="GO" id="GO:0003723">
    <property type="term" value="F:RNA binding"/>
    <property type="evidence" value="ECO:0007669"/>
    <property type="project" value="EnsemblFungi"/>
</dbReference>
<evidence type="ECO:0000259" key="18">
    <source>
        <dbReference type="SMART" id="SM00382"/>
    </source>
</evidence>
<protein>
    <recommendedName>
        <fullName evidence="16">ATP-dependent DNA helicase PIF1</fullName>
        <ecNumber evidence="16">5.6.2.3</ecNumber>
    </recommendedName>
    <alternativeName>
        <fullName evidence="16">DNA 5'-3' helicase PIF1</fullName>
    </alternativeName>
    <alternativeName>
        <fullName evidence="16">DNA repair and recombination helicase PIF1</fullName>
    </alternativeName>
</protein>
<organism evidence="19 20">
    <name type="scientific">Henningerozyma blattae (strain ATCC 34711 / CBS 6284 / DSM 70876 / NBRC 10599 / NRRL Y-10934 / UCD 77-7)</name>
    <name type="common">Yeast</name>
    <name type="synonym">Tetrapisispora blattae</name>
    <dbReference type="NCBI Taxonomy" id="1071380"/>
    <lineage>
        <taxon>Eukaryota</taxon>
        <taxon>Fungi</taxon>
        <taxon>Dikarya</taxon>
        <taxon>Ascomycota</taxon>
        <taxon>Saccharomycotina</taxon>
        <taxon>Saccharomycetes</taxon>
        <taxon>Saccharomycetales</taxon>
        <taxon>Saccharomycetaceae</taxon>
        <taxon>Henningerozyma</taxon>
    </lineage>
</organism>
<dbReference type="eggNOG" id="KOG0987">
    <property type="taxonomic scope" value="Eukaryota"/>
</dbReference>
<dbReference type="Proteomes" id="UP000002866">
    <property type="component" value="Chromosome 5"/>
</dbReference>
<dbReference type="PANTHER" id="PTHR47642">
    <property type="entry name" value="ATP-DEPENDENT DNA HELICASE"/>
    <property type="match status" value="1"/>
</dbReference>
<evidence type="ECO:0000256" key="12">
    <source>
        <dbReference type="ARBA" id="ARBA00023204"/>
    </source>
</evidence>
<dbReference type="GO" id="GO:0000722">
    <property type="term" value="P:telomere maintenance via recombination"/>
    <property type="evidence" value="ECO:0007669"/>
    <property type="project" value="EnsemblFungi"/>
</dbReference>
<dbReference type="InterPro" id="IPR003593">
    <property type="entry name" value="AAA+_ATPase"/>
</dbReference>
<dbReference type="GO" id="GO:0005743">
    <property type="term" value="C:mitochondrial inner membrane"/>
    <property type="evidence" value="ECO:0007669"/>
    <property type="project" value="UniProtKB-SubCell"/>
</dbReference>
<dbReference type="HOGENOM" id="CLU_001613_0_0_1"/>
<dbReference type="RefSeq" id="XP_004181037.1">
    <property type="nucleotide sequence ID" value="XM_004180989.1"/>
</dbReference>
<dbReference type="OrthoDB" id="432234at2759"/>
<evidence type="ECO:0000256" key="8">
    <source>
        <dbReference type="ARBA" id="ARBA00022840"/>
    </source>
</evidence>
<dbReference type="GO" id="GO:0160225">
    <property type="term" value="F:G-quadruplex unwinding activity"/>
    <property type="evidence" value="ECO:0007669"/>
    <property type="project" value="UniProtKB-UniRule"/>
</dbReference>
<dbReference type="GO" id="GO:0035861">
    <property type="term" value="C:site of double-strand break"/>
    <property type="evidence" value="ECO:0007669"/>
    <property type="project" value="EnsemblFungi"/>
</dbReference>
<dbReference type="GO" id="GO:0043139">
    <property type="term" value="F:5'-3' DNA helicase activity"/>
    <property type="evidence" value="ECO:0007669"/>
    <property type="project" value="UniProtKB-UniRule"/>
</dbReference>
<dbReference type="InterPro" id="IPR051055">
    <property type="entry name" value="PIF1_helicase"/>
</dbReference>
<accession>I2H566</accession>
<dbReference type="InterPro" id="IPR048293">
    <property type="entry name" value="PIF1_RRM3_pfh1"/>
</dbReference>
<evidence type="ECO:0000256" key="9">
    <source>
        <dbReference type="ARBA" id="ARBA00023125"/>
    </source>
</evidence>
<dbReference type="GO" id="GO:0033678">
    <property type="term" value="F:5'-3' DNA/RNA helicase activity"/>
    <property type="evidence" value="ECO:0007669"/>
    <property type="project" value="EnsemblFungi"/>
</dbReference>
<evidence type="ECO:0000256" key="7">
    <source>
        <dbReference type="ARBA" id="ARBA00022806"/>
    </source>
</evidence>
<keyword evidence="7 16" id="KW-0347">Helicase</keyword>
<dbReference type="EMBL" id="HE806320">
    <property type="protein sequence ID" value="CCH61518.1"/>
    <property type="molecule type" value="Genomic_DNA"/>
</dbReference>
<comment type="function">
    <text evidence="16">DNA-dependent ATPase and 5'-3' DNA helicase required for the maintenance of both mitochondrial and nuclear genome stability. Efficiently unwinds G-quadruplex (G4) DNA structures and forked RNA-DNA hybrids. Resolves G4 structures, preventing replication pausing and double-strand breaks (DSBs) at G4 motifs. Involved in the maintenance of telomeric DNA. Inhibits telomere elongation, de novo telomere formation and telomere addition to DSBs via catalytic inhibition of telomerase. Reduces the processivity of telomerase by displacing active telomerase from DNA ends. Releases telomerase by unwinding the short telomerase RNA/telomeric DNA hybrid that is the intermediate in the telomerase reaction. Involved in the maintenance of ribosomal (rDNA). Required for efficient fork arrest at the replicaion fork barrier within rDNA. Involved in the maintenance of mitochondrial (mtDNA). Required to maintain mtDNA under conditions that introduce dsDNA breaks in mtDNA, either preventing or repairing dsDNA breaks. May inhibit replication progression to allow time for repair. May have a general role in chromosomal replication by affecting Okazaki fragment maturation. May have a role in conjunction with DNA2 helicase/nuclease in 5'-flap extension during Okazaki fragment processing.</text>
</comment>
<evidence type="ECO:0000256" key="5">
    <source>
        <dbReference type="ARBA" id="ARBA00022763"/>
    </source>
</evidence>
<evidence type="ECO:0000256" key="11">
    <source>
        <dbReference type="ARBA" id="ARBA00023172"/>
    </source>
</evidence>
<dbReference type="CDD" id="cd18809">
    <property type="entry name" value="SF1_C_RecD"/>
    <property type="match status" value="1"/>
</dbReference>
<dbReference type="InterPro" id="IPR049163">
    <property type="entry name" value="Pif1-like_2B_dom"/>
</dbReference>
<dbReference type="GO" id="GO:1990426">
    <property type="term" value="P:mitotic recombination-dependent replication fork processing"/>
    <property type="evidence" value="ECO:0007669"/>
    <property type="project" value="EnsemblFungi"/>
</dbReference>
<evidence type="ECO:0000313" key="20">
    <source>
        <dbReference type="Proteomes" id="UP000002866"/>
    </source>
</evidence>
<keyword evidence="5 16" id="KW-0227">DNA damage</keyword>